<protein>
    <submittedName>
        <fullName evidence="2">ANTAR domain-containing protein</fullName>
    </submittedName>
</protein>
<feature type="domain" description="ANTAR" evidence="1">
    <location>
        <begin position="123"/>
        <end position="184"/>
    </location>
</feature>
<evidence type="ECO:0000259" key="1">
    <source>
        <dbReference type="PROSITE" id="PS50921"/>
    </source>
</evidence>
<dbReference type="SUPFAM" id="SSF52172">
    <property type="entry name" value="CheY-like"/>
    <property type="match status" value="1"/>
</dbReference>
<sequence length="204" mass="21510">MTPGTDRPSGAVDVSPAVPAVVTLLQSAVERRLGQCVDVRVEAEVRGRRHHLMSTLGAAAPDVRWPRGCTPGPRVVVAQHGTTGVLTSVAVRTHDAVDWSGVTGDVGAAAVVLAGMVADRVALADLRQDIADLTASMRSREVIDQALGVVMARRCCPPDRALEILRVTSQHRNEKISALAARVVASTGGAQPEGSRPFVPRRHT</sequence>
<dbReference type="Proteomes" id="UP001316384">
    <property type="component" value="Chromosome"/>
</dbReference>
<evidence type="ECO:0000313" key="2">
    <source>
        <dbReference type="EMBL" id="UUI72475.1"/>
    </source>
</evidence>
<reference evidence="2 3" key="1">
    <citation type="submission" date="2022-07" db="EMBL/GenBank/DDBJ databases">
        <title>Novel species in genus cellulomonas.</title>
        <authorList>
            <person name="Ye L."/>
        </authorList>
    </citation>
    <scope>NUCLEOTIDE SEQUENCE [LARGE SCALE GENOMIC DNA]</scope>
    <source>
        <strain evidence="3">zg-B89</strain>
    </source>
</reference>
<organism evidence="2 3">
    <name type="scientific">Cellulomonas xiejunii</name>
    <dbReference type="NCBI Taxonomy" id="2968083"/>
    <lineage>
        <taxon>Bacteria</taxon>
        <taxon>Bacillati</taxon>
        <taxon>Actinomycetota</taxon>
        <taxon>Actinomycetes</taxon>
        <taxon>Micrococcales</taxon>
        <taxon>Cellulomonadaceae</taxon>
        <taxon>Cellulomonas</taxon>
    </lineage>
</organism>
<dbReference type="PROSITE" id="PS50921">
    <property type="entry name" value="ANTAR"/>
    <property type="match status" value="1"/>
</dbReference>
<proteinExistence type="predicted"/>
<name>A0ABY5KTL5_9CELL</name>
<accession>A0ABY5KTL5</accession>
<evidence type="ECO:0000313" key="3">
    <source>
        <dbReference type="Proteomes" id="UP001316384"/>
    </source>
</evidence>
<dbReference type="InterPro" id="IPR036388">
    <property type="entry name" value="WH-like_DNA-bd_sf"/>
</dbReference>
<dbReference type="SMART" id="SM01012">
    <property type="entry name" value="ANTAR"/>
    <property type="match status" value="1"/>
</dbReference>
<dbReference type="Gene3D" id="1.10.10.10">
    <property type="entry name" value="Winged helix-like DNA-binding domain superfamily/Winged helix DNA-binding domain"/>
    <property type="match status" value="1"/>
</dbReference>
<dbReference type="InterPro" id="IPR011006">
    <property type="entry name" value="CheY-like_superfamily"/>
</dbReference>
<dbReference type="InterPro" id="IPR005561">
    <property type="entry name" value="ANTAR"/>
</dbReference>
<dbReference type="Pfam" id="PF03861">
    <property type="entry name" value="ANTAR"/>
    <property type="match status" value="1"/>
</dbReference>
<dbReference type="RefSeq" id="WP_227578036.1">
    <property type="nucleotide sequence ID" value="NZ_CP101987.1"/>
</dbReference>
<gene>
    <name evidence="2" type="ORF">NP048_03135</name>
</gene>
<keyword evidence="3" id="KW-1185">Reference proteome</keyword>
<dbReference type="EMBL" id="CP101987">
    <property type="protein sequence ID" value="UUI72475.1"/>
    <property type="molecule type" value="Genomic_DNA"/>
</dbReference>